<protein>
    <submittedName>
        <fullName evidence="3">Uncharacterized protein</fullName>
    </submittedName>
</protein>
<dbReference type="AlphaFoldDB" id="A0AAV9UK74"/>
<proteinExistence type="predicted"/>
<reference evidence="3 4" key="1">
    <citation type="submission" date="2019-10" db="EMBL/GenBank/DDBJ databases">
        <authorList>
            <person name="Palmer J.M."/>
        </authorList>
    </citation>
    <scope>NUCLEOTIDE SEQUENCE [LARGE SCALE GENOMIC DNA]</scope>
    <source>
        <strain evidence="3 4">TWF696</strain>
    </source>
</reference>
<feature type="compositionally biased region" description="Low complexity" evidence="1">
    <location>
        <begin position="90"/>
        <end position="105"/>
    </location>
</feature>
<evidence type="ECO:0000313" key="4">
    <source>
        <dbReference type="Proteomes" id="UP001375240"/>
    </source>
</evidence>
<organism evidence="3 4">
    <name type="scientific">Orbilia brochopaga</name>
    <dbReference type="NCBI Taxonomy" id="3140254"/>
    <lineage>
        <taxon>Eukaryota</taxon>
        <taxon>Fungi</taxon>
        <taxon>Dikarya</taxon>
        <taxon>Ascomycota</taxon>
        <taxon>Pezizomycotina</taxon>
        <taxon>Orbiliomycetes</taxon>
        <taxon>Orbiliales</taxon>
        <taxon>Orbiliaceae</taxon>
        <taxon>Orbilia</taxon>
    </lineage>
</organism>
<dbReference type="EMBL" id="JAVHNQ010000007">
    <property type="protein sequence ID" value="KAK6341501.1"/>
    <property type="molecule type" value="Genomic_DNA"/>
</dbReference>
<evidence type="ECO:0000256" key="1">
    <source>
        <dbReference type="SAM" id="MobiDB-lite"/>
    </source>
</evidence>
<feature type="transmembrane region" description="Helical" evidence="2">
    <location>
        <begin position="155"/>
        <end position="176"/>
    </location>
</feature>
<evidence type="ECO:0000256" key="2">
    <source>
        <dbReference type="SAM" id="Phobius"/>
    </source>
</evidence>
<gene>
    <name evidence="3" type="ORF">TWF696_008573</name>
</gene>
<evidence type="ECO:0000313" key="3">
    <source>
        <dbReference type="EMBL" id="KAK6341501.1"/>
    </source>
</evidence>
<sequence length="409" mass="44165">MASIPSAQPVTVTTNGQVIILVPNITTKEIVGPVATTSSVISKTTSTRVSGTHVVSSSSALVRSSVHTTLITSARSSSRRGPSVVTQVITSTAPSPTPTGETTTSIAFTRPPENPPPNVPFPVGPLVTSESVSPLETGGVHTPQPEFNGLAASPGVIIGTFAAVIGFGVLCFLACWCRRKRIERRMARAARAAGTQRPPALPGLDVRRHRNSPVWFGRRRKESITELKHLPSESGRSGTGEPSLATPVDLEFPQHPQSQAVVLAEDLTRHSVLSQIEKTHRDPHGDILRTGSVARMSITYHHHGMDIAAKEQHLEMGGTIVDPEKGYEKGFENVDEDTIGLAITRSEPEPESEPEPRRGIPMELLMDHMDDHDDGHRHGHKGQCVVCELEDTSQDLHSADRLHSFIHAR</sequence>
<keyword evidence="2" id="KW-1133">Transmembrane helix</keyword>
<name>A0AAV9UK74_9PEZI</name>
<keyword evidence="2" id="KW-0812">Transmembrane</keyword>
<comment type="caution">
    <text evidence="3">The sequence shown here is derived from an EMBL/GenBank/DDBJ whole genome shotgun (WGS) entry which is preliminary data.</text>
</comment>
<feature type="region of interest" description="Disordered" evidence="1">
    <location>
        <begin position="90"/>
        <end position="119"/>
    </location>
</feature>
<keyword evidence="2" id="KW-0472">Membrane</keyword>
<feature type="region of interest" description="Disordered" evidence="1">
    <location>
        <begin position="226"/>
        <end position="245"/>
    </location>
</feature>
<keyword evidence="4" id="KW-1185">Reference proteome</keyword>
<accession>A0AAV9UK74</accession>
<dbReference type="Proteomes" id="UP001375240">
    <property type="component" value="Unassembled WGS sequence"/>
</dbReference>